<dbReference type="GO" id="GO:0006166">
    <property type="term" value="P:purine ribonucleoside salvage"/>
    <property type="evidence" value="ECO:0007669"/>
    <property type="project" value="UniProtKB-KW"/>
</dbReference>
<reference evidence="5 6" key="1">
    <citation type="journal article" date="2016" name="Genome Biol. Evol.">
        <title>Divergent and convergent evolution of fungal pathogenicity.</title>
        <authorList>
            <person name="Shang Y."/>
            <person name="Xiao G."/>
            <person name="Zheng P."/>
            <person name="Cen K."/>
            <person name="Zhan S."/>
            <person name="Wang C."/>
        </authorList>
    </citation>
    <scope>NUCLEOTIDE SEQUENCE [LARGE SCALE GENOMIC DNA]</scope>
    <source>
        <strain evidence="5 6">ARSEF 7405</strain>
    </source>
</reference>
<protein>
    <submittedName>
        <fullName evidence="5">Multicopy enhancer of UAS2</fullName>
    </submittedName>
</protein>
<dbReference type="Gene3D" id="3.40.50.1580">
    <property type="entry name" value="Nucleoside phosphorylase domain"/>
    <property type="match status" value="1"/>
</dbReference>
<sequence length="114" mass="12961">MSCLPESKLAREAEIAYQMICMATDYDCWRPEAEGESVTVEMVNRTMKDNAANAKKFVSAVLDEMGKEDGEEIVEAKHLKGVTKMGLSTEVEGIKKEARERLEWLFPGEYNFEF</sequence>
<evidence type="ECO:0000256" key="2">
    <source>
        <dbReference type="ARBA" id="ARBA00022679"/>
    </source>
</evidence>
<dbReference type="Pfam" id="PF01048">
    <property type="entry name" value="PNP_UDP_1"/>
    <property type="match status" value="1"/>
</dbReference>
<keyword evidence="1" id="KW-0328">Glycosyltransferase</keyword>
<dbReference type="VEuPathDB" id="FungiDB:AAP_04354"/>
<accession>A0A167X3X3</accession>
<keyword evidence="6" id="KW-1185">Reference proteome</keyword>
<evidence type="ECO:0000256" key="3">
    <source>
        <dbReference type="ARBA" id="ARBA00022726"/>
    </source>
</evidence>
<dbReference type="GO" id="GO:0019509">
    <property type="term" value="P:L-methionine salvage from methylthioadenosine"/>
    <property type="evidence" value="ECO:0007669"/>
    <property type="project" value="TreeGrafter"/>
</dbReference>
<dbReference type="InterPro" id="IPR035994">
    <property type="entry name" value="Nucleoside_phosphorylase_sf"/>
</dbReference>
<dbReference type="GO" id="GO:0017061">
    <property type="term" value="F:S-methyl-5-thioadenosine phosphorylase activity"/>
    <property type="evidence" value="ECO:0007669"/>
    <property type="project" value="InterPro"/>
</dbReference>
<feature type="domain" description="Nucleoside phosphorylase" evidence="4">
    <location>
        <begin position="1"/>
        <end position="62"/>
    </location>
</feature>
<dbReference type="InterPro" id="IPR000845">
    <property type="entry name" value="Nucleoside_phosphorylase_d"/>
</dbReference>
<dbReference type="PANTHER" id="PTHR42679">
    <property type="entry name" value="S-METHYL-5'-THIOADENOSINE PHOSPHORYLASE"/>
    <property type="match status" value="1"/>
</dbReference>
<organism evidence="5 6">
    <name type="scientific">Ascosphaera apis ARSEF 7405</name>
    <dbReference type="NCBI Taxonomy" id="392613"/>
    <lineage>
        <taxon>Eukaryota</taxon>
        <taxon>Fungi</taxon>
        <taxon>Dikarya</taxon>
        <taxon>Ascomycota</taxon>
        <taxon>Pezizomycotina</taxon>
        <taxon>Eurotiomycetes</taxon>
        <taxon>Eurotiomycetidae</taxon>
        <taxon>Onygenales</taxon>
        <taxon>Ascosphaeraceae</taxon>
        <taxon>Ascosphaera</taxon>
    </lineage>
</organism>
<comment type="caution">
    <text evidence="5">The sequence shown here is derived from an EMBL/GenBank/DDBJ whole genome shotgun (WGS) entry which is preliminary data.</text>
</comment>
<evidence type="ECO:0000313" key="6">
    <source>
        <dbReference type="Proteomes" id="UP000242877"/>
    </source>
</evidence>
<dbReference type="InterPro" id="IPR010044">
    <property type="entry name" value="MTAP"/>
</dbReference>
<dbReference type="GO" id="GO:0005829">
    <property type="term" value="C:cytosol"/>
    <property type="evidence" value="ECO:0007669"/>
    <property type="project" value="TreeGrafter"/>
</dbReference>
<dbReference type="OrthoDB" id="431409at2759"/>
<dbReference type="SUPFAM" id="SSF53167">
    <property type="entry name" value="Purine and uridine phosphorylases"/>
    <property type="match status" value="1"/>
</dbReference>
<proteinExistence type="predicted"/>
<evidence type="ECO:0000259" key="4">
    <source>
        <dbReference type="Pfam" id="PF01048"/>
    </source>
</evidence>
<name>A0A167X3X3_9EURO</name>
<gene>
    <name evidence="5" type="ORF">AAP_04354</name>
</gene>
<dbReference type="AlphaFoldDB" id="A0A167X3X3"/>
<evidence type="ECO:0000313" key="5">
    <source>
        <dbReference type="EMBL" id="KZZ89599.1"/>
    </source>
</evidence>
<keyword evidence="3" id="KW-0660">Purine salvage</keyword>
<dbReference type="Proteomes" id="UP000242877">
    <property type="component" value="Unassembled WGS sequence"/>
</dbReference>
<dbReference type="EMBL" id="AZGZ01000020">
    <property type="protein sequence ID" value="KZZ89599.1"/>
    <property type="molecule type" value="Genomic_DNA"/>
</dbReference>
<dbReference type="PANTHER" id="PTHR42679:SF2">
    <property type="entry name" value="S-METHYL-5'-THIOADENOSINE PHOSPHORYLASE"/>
    <property type="match status" value="1"/>
</dbReference>
<evidence type="ECO:0000256" key="1">
    <source>
        <dbReference type="ARBA" id="ARBA00022676"/>
    </source>
</evidence>
<keyword evidence="2" id="KW-0808">Transferase</keyword>